<evidence type="ECO:0000256" key="16">
    <source>
        <dbReference type="ARBA" id="ARBA00023136"/>
    </source>
</evidence>
<feature type="transmembrane region" description="Helical" evidence="18">
    <location>
        <begin position="51"/>
        <end position="70"/>
    </location>
</feature>
<dbReference type="EMBL" id="MG193505">
    <property type="protein sequence ID" value="AXS66413.1"/>
    <property type="molecule type" value="Genomic_DNA"/>
</dbReference>
<keyword evidence="10 18" id="KW-1278">Translocase</keyword>
<evidence type="ECO:0000256" key="11">
    <source>
        <dbReference type="ARBA" id="ARBA00022982"/>
    </source>
</evidence>
<dbReference type="PRINTS" id="PR01436">
    <property type="entry name" value="NADHDHGNASE2"/>
</dbReference>
<reference evidence="20" key="1">
    <citation type="journal article" date="2018" name="J. ISSAAS">
        <title>The contribution of mitochondrial metagenomics to large-scale data mining and phylogenetic analysis of Coleoptera.</title>
        <authorList>
            <person name="Miller K."/>
            <person name="Linard B."/>
            <person name="Motyka M."/>
            <person name="Bocek M."/>
            <person name="Vogler A.P."/>
        </authorList>
    </citation>
    <scope>NUCLEOTIDE SEQUENCE</scope>
</reference>
<comment type="subcellular location">
    <subcellularLocation>
        <location evidence="2 18">Mitochondrion inner membrane</location>
        <topology evidence="2 18">Multi-pass membrane protein</topology>
    </subcellularLocation>
</comment>
<keyword evidence="12 18" id="KW-1133">Transmembrane helix</keyword>
<comment type="catalytic activity">
    <reaction evidence="17 18">
        <text>a ubiquinone + NADH + 5 H(+)(in) = a ubiquinol + NAD(+) + 4 H(+)(out)</text>
        <dbReference type="Rhea" id="RHEA:29091"/>
        <dbReference type="Rhea" id="RHEA-COMP:9565"/>
        <dbReference type="Rhea" id="RHEA-COMP:9566"/>
        <dbReference type="ChEBI" id="CHEBI:15378"/>
        <dbReference type="ChEBI" id="CHEBI:16389"/>
        <dbReference type="ChEBI" id="CHEBI:17976"/>
        <dbReference type="ChEBI" id="CHEBI:57540"/>
        <dbReference type="ChEBI" id="CHEBI:57945"/>
        <dbReference type="EC" id="7.1.1.2"/>
    </reaction>
</comment>
<evidence type="ECO:0000256" key="6">
    <source>
        <dbReference type="ARBA" id="ARBA00022448"/>
    </source>
</evidence>
<dbReference type="PANTHER" id="PTHR46552">
    <property type="entry name" value="NADH-UBIQUINONE OXIDOREDUCTASE CHAIN 2"/>
    <property type="match status" value="1"/>
</dbReference>
<dbReference type="Pfam" id="PF00361">
    <property type="entry name" value="Proton_antipo_M"/>
    <property type="match status" value="1"/>
</dbReference>
<evidence type="ECO:0000256" key="17">
    <source>
        <dbReference type="ARBA" id="ARBA00049551"/>
    </source>
</evidence>
<dbReference type="PANTHER" id="PTHR46552:SF1">
    <property type="entry name" value="NADH-UBIQUINONE OXIDOREDUCTASE CHAIN 2"/>
    <property type="match status" value="1"/>
</dbReference>
<dbReference type="InterPro" id="IPR003917">
    <property type="entry name" value="NADH_UbQ_OxRdtase_chain2"/>
</dbReference>
<dbReference type="GO" id="GO:0005743">
    <property type="term" value="C:mitochondrial inner membrane"/>
    <property type="evidence" value="ECO:0007669"/>
    <property type="project" value="UniProtKB-SubCell"/>
</dbReference>
<name>A0A346RK16_9COLE</name>
<evidence type="ECO:0000256" key="18">
    <source>
        <dbReference type="RuleBase" id="RU003403"/>
    </source>
</evidence>
<feature type="transmembrane region" description="Helical" evidence="18">
    <location>
        <begin position="21"/>
        <end position="39"/>
    </location>
</feature>
<comment type="similarity">
    <text evidence="3 18">Belongs to the complex I subunit 2 family.</text>
</comment>
<evidence type="ECO:0000256" key="3">
    <source>
        <dbReference type="ARBA" id="ARBA00007012"/>
    </source>
</evidence>
<evidence type="ECO:0000256" key="13">
    <source>
        <dbReference type="ARBA" id="ARBA00023027"/>
    </source>
</evidence>
<comment type="caution">
    <text evidence="18">Lacks conserved residue(s) required for the propagation of feature annotation.</text>
</comment>
<protein>
    <recommendedName>
        <fullName evidence="5 18">NADH-ubiquinone oxidoreductase chain 2</fullName>
        <ecNumber evidence="4 18">7.1.1.2</ecNumber>
    </recommendedName>
</protein>
<sequence length="121" mass="14505">MFYLQQMYTFMNKNLLIKFSMLLNLLSLGGLPPFLGFLPKWMVIQYLSNNYMYLLLFMILMTLITLFFYLRISYTSLILSHNELNYTNIMNFNMKMNMTMLFMSFISINGLILCTILFNLY</sequence>
<gene>
    <name evidence="20" type="primary">nad2</name>
</gene>
<organism evidence="20">
    <name type="scientific">Caraboidea sp. KM-2017</name>
    <dbReference type="NCBI Taxonomy" id="2219285"/>
    <lineage>
        <taxon>Eukaryota</taxon>
        <taxon>Metazoa</taxon>
        <taxon>Ecdysozoa</taxon>
        <taxon>Arthropoda</taxon>
        <taxon>Hexapoda</taxon>
        <taxon>Insecta</taxon>
        <taxon>Pterygota</taxon>
        <taxon>Neoptera</taxon>
        <taxon>Endopterygota</taxon>
        <taxon>Coleoptera</taxon>
        <taxon>Adephaga</taxon>
        <taxon>Caraboidea</taxon>
    </lineage>
</organism>
<evidence type="ECO:0000256" key="1">
    <source>
        <dbReference type="ARBA" id="ARBA00003257"/>
    </source>
</evidence>
<keyword evidence="13 18" id="KW-0520">NAD</keyword>
<keyword evidence="11 18" id="KW-0249">Electron transport</keyword>
<evidence type="ECO:0000256" key="2">
    <source>
        <dbReference type="ARBA" id="ARBA00004448"/>
    </source>
</evidence>
<evidence type="ECO:0000256" key="7">
    <source>
        <dbReference type="ARBA" id="ARBA00022660"/>
    </source>
</evidence>
<keyword evidence="16 18" id="KW-0472">Membrane</keyword>
<dbReference type="GO" id="GO:0006120">
    <property type="term" value="P:mitochondrial electron transport, NADH to ubiquinone"/>
    <property type="evidence" value="ECO:0007669"/>
    <property type="project" value="InterPro"/>
</dbReference>
<proteinExistence type="inferred from homology"/>
<accession>A0A346RK16</accession>
<evidence type="ECO:0000259" key="19">
    <source>
        <dbReference type="Pfam" id="PF00361"/>
    </source>
</evidence>
<dbReference type="InterPro" id="IPR050175">
    <property type="entry name" value="Complex_I_Subunit_2"/>
</dbReference>
<evidence type="ECO:0000256" key="4">
    <source>
        <dbReference type="ARBA" id="ARBA00012944"/>
    </source>
</evidence>
<keyword evidence="6" id="KW-0813">Transport</keyword>
<feature type="domain" description="NADH:quinone oxidoreductase/Mrp antiporter transmembrane" evidence="19">
    <location>
        <begin position="3"/>
        <end position="65"/>
    </location>
</feature>
<dbReference type="GO" id="GO:0008137">
    <property type="term" value="F:NADH dehydrogenase (ubiquinone) activity"/>
    <property type="evidence" value="ECO:0007669"/>
    <property type="project" value="UniProtKB-EC"/>
</dbReference>
<evidence type="ECO:0000256" key="8">
    <source>
        <dbReference type="ARBA" id="ARBA00022692"/>
    </source>
</evidence>
<comment type="function">
    <text evidence="1">Core subunit of the mitochondrial membrane respiratory chain NADH dehydrogenase (Complex I) that is believed to belong to the minimal assembly required for catalysis. Complex I functions in the transfer of electrons from NADH to the respiratory chain. The immediate electron acceptor for the enzyme is believed to be ubiquinone.</text>
</comment>
<keyword evidence="8 18" id="KW-0812">Transmembrane</keyword>
<keyword evidence="9 18" id="KW-0999">Mitochondrion inner membrane</keyword>
<dbReference type="AlphaFoldDB" id="A0A346RK16"/>
<evidence type="ECO:0000313" key="20">
    <source>
        <dbReference type="EMBL" id="AXS66413.1"/>
    </source>
</evidence>
<dbReference type="EC" id="7.1.1.2" evidence="4 18"/>
<comment type="function">
    <text evidence="18">Core subunit of the mitochondrial membrane respiratory chain NADH dehydrogenase (Complex I) which catalyzes electron transfer from NADH through the respiratory chain, using ubiquinone as an electron acceptor. Essential for the catalytic activity and assembly of complex I.</text>
</comment>
<dbReference type="InterPro" id="IPR001750">
    <property type="entry name" value="ND/Mrp_TM"/>
</dbReference>
<feature type="transmembrane region" description="Helical" evidence="18">
    <location>
        <begin position="100"/>
        <end position="120"/>
    </location>
</feature>
<geneLocation type="mitochondrion" evidence="20"/>
<evidence type="ECO:0000256" key="15">
    <source>
        <dbReference type="ARBA" id="ARBA00023128"/>
    </source>
</evidence>
<evidence type="ECO:0000256" key="5">
    <source>
        <dbReference type="ARBA" id="ARBA00021008"/>
    </source>
</evidence>
<keyword evidence="14 18" id="KW-0830">Ubiquinone</keyword>
<evidence type="ECO:0000256" key="10">
    <source>
        <dbReference type="ARBA" id="ARBA00022967"/>
    </source>
</evidence>
<evidence type="ECO:0000256" key="14">
    <source>
        <dbReference type="ARBA" id="ARBA00023075"/>
    </source>
</evidence>
<evidence type="ECO:0000256" key="9">
    <source>
        <dbReference type="ARBA" id="ARBA00022792"/>
    </source>
</evidence>
<keyword evidence="15 18" id="KW-0496">Mitochondrion</keyword>
<evidence type="ECO:0000256" key="12">
    <source>
        <dbReference type="ARBA" id="ARBA00022989"/>
    </source>
</evidence>
<keyword evidence="7 18" id="KW-0679">Respiratory chain</keyword>